<gene>
    <name evidence="1" type="ORF">CLUMA_CG010876</name>
</gene>
<dbReference type="AlphaFoldDB" id="A0A1J1IB22"/>
<evidence type="ECO:0000313" key="2">
    <source>
        <dbReference type="Proteomes" id="UP000183832"/>
    </source>
</evidence>
<accession>A0A1J1IB22</accession>
<reference evidence="1 2" key="1">
    <citation type="submission" date="2015-04" db="EMBL/GenBank/DDBJ databases">
        <authorList>
            <person name="Syromyatnikov M.Y."/>
            <person name="Popov V.N."/>
        </authorList>
    </citation>
    <scope>NUCLEOTIDE SEQUENCE [LARGE SCALE GENOMIC DNA]</scope>
</reference>
<sequence>MLSLREARNFSTQKMFWLFSECRTEYNYRRVTSYFNNNQHVKQSSAEKVEVLQVSRIQFEI</sequence>
<organism evidence="1 2">
    <name type="scientific">Clunio marinus</name>
    <dbReference type="NCBI Taxonomy" id="568069"/>
    <lineage>
        <taxon>Eukaryota</taxon>
        <taxon>Metazoa</taxon>
        <taxon>Ecdysozoa</taxon>
        <taxon>Arthropoda</taxon>
        <taxon>Hexapoda</taxon>
        <taxon>Insecta</taxon>
        <taxon>Pterygota</taxon>
        <taxon>Neoptera</taxon>
        <taxon>Endopterygota</taxon>
        <taxon>Diptera</taxon>
        <taxon>Nematocera</taxon>
        <taxon>Chironomoidea</taxon>
        <taxon>Chironomidae</taxon>
        <taxon>Clunio</taxon>
    </lineage>
</organism>
<dbReference type="Proteomes" id="UP000183832">
    <property type="component" value="Unassembled WGS sequence"/>
</dbReference>
<evidence type="ECO:0000313" key="1">
    <source>
        <dbReference type="EMBL" id="CRK97487.1"/>
    </source>
</evidence>
<proteinExistence type="predicted"/>
<keyword evidence="2" id="KW-1185">Reference proteome</keyword>
<protein>
    <submittedName>
        <fullName evidence="1">CLUMA_CG010876, isoform A</fullName>
    </submittedName>
</protein>
<dbReference type="EMBL" id="CVRI01000047">
    <property type="protein sequence ID" value="CRK97487.1"/>
    <property type="molecule type" value="Genomic_DNA"/>
</dbReference>
<name>A0A1J1IB22_9DIPT</name>